<dbReference type="Proteomes" id="UP001429357">
    <property type="component" value="Unassembled WGS sequence"/>
</dbReference>
<dbReference type="Pfam" id="PF07726">
    <property type="entry name" value="AAA_3"/>
    <property type="match status" value="1"/>
</dbReference>
<evidence type="ECO:0000313" key="3">
    <source>
        <dbReference type="EMBL" id="MEO1781553.1"/>
    </source>
</evidence>
<dbReference type="PIRSF" id="PIRSF002849">
    <property type="entry name" value="AAA_ATPase_chaperone_MoxR_prd"/>
    <property type="match status" value="1"/>
</dbReference>
<reference evidence="4" key="1">
    <citation type="submission" date="2016-06" db="EMBL/GenBank/DDBJ databases">
        <title>Four novel species of enterococci isolated from chicken manure.</title>
        <authorList>
            <person name="Van Tyne D."/>
        </authorList>
    </citation>
    <scope>NUCLEOTIDE SEQUENCE [LARGE SCALE GENOMIC DNA]</scope>
    <source>
        <strain evidence="4">JM9A</strain>
    </source>
</reference>
<feature type="domain" description="ChlI/MoxR AAA lid" evidence="2">
    <location>
        <begin position="231"/>
        <end position="286"/>
    </location>
</feature>
<dbReference type="SUPFAM" id="SSF52540">
    <property type="entry name" value="P-loop containing nucleoside triphosphate hydrolases"/>
    <property type="match status" value="1"/>
</dbReference>
<comment type="caution">
    <text evidence="3">The sequence shown here is derived from an EMBL/GenBank/DDBJ whole genome shotgun (WGS) entry which is preliminary data.</text>
</comment>
<dbReference type="Gene3D" id="1.10.8.80">
    <property type="entry name" value="Magnesium chelatase subunit I, C-Terminal domain"/>
    <property type="match status" value="1"/>
</dbReference>
<dbReference type="RefSeq" id="WP_161868287.1">
    <property type="nucleotide sequence ID" value="NZ_MAEI02000001.1"/>
</dbReference>
<evidence type="ECO:0000259" key="1">
    <source>
        <dbReference type="Pfam" id="PF07726"/>
    </source>
</evidence>
<dbReference type="InterPro" id="IPR011703">
    <property type="entry name" value="ATPase_AAA-3"/>
</dbReference>
<evidence type="ECO:0000259" key="2">
    <source>
        <dbReference type="Pfam" id="PF17863"/>
    </source>
</evidence>
<accession>A0ABV0F3G8</accession>
<sequence>MNDEQFQLIQDLIQEMEKVVIGKRQVLEMTLTSMLAGGHVLFEDIPGVGKTMLVKTLAKTIQGRFARVQFTPDLQPSDISGVSIYNEQSGGFEFRPGPVFTTVLLADEINRTAPRTQAALLEAMSEGHITIDNHTYELDENFFVLATQNPIEYEGTFTLPEAQLDRFLFRLAIGYPSREDELTLMNGQQEKALAEVQPVMTTQQLTALKLLVDEVYVDDLVLRYALDLVRASREFPGVELGISPRGGIAFLKAARAYAMVQNRKYVKPEDLQTILPAVFSHRLILQGGLVSQRKMTEVLEGILQQVVVPIRKKS</sequence>
<reference evidence="3 4" key="2">
    <citation type="submission" date="2024-02" db="EMBL/GenBank/DDBJ databases">
        <title>The Genome Sequence of Enterococcus diestrammenae JM9A.</title>
        <authorList>
            <person name="Earl A."/>
            <person name="Manson A."/>
            <person name="Gilmore M."/>
            <person name="Sanders J."/>
            <person name="Shea T."/>
            <person name="Howe W."/>
            <person name="Livny J."/>
            <person name="Cuomo C."/>
            <person name="Neafsey D."/>
            <person name="Birren B."/>
        </authorList>
    </citation>
    <scope>NUCLEOTIDE SEQUENCE [LARGE SCALE GENOMIC DNA]</scope>
    <source>
        <strain evidence="3 4">JM9A</strain>
    </source>
</reference>
<feature type="domain" description="ATPase AAA-3" evidence="1">
    <location>
        <begin position="39"/>
        <end position="169"/>
    </location>
</feature>
<dbReference type="InterPro" id="IPR050764">
    <property type="entry name" value="CbbQ/NirQ/NorQ/GpvN"/>
</dbReference>
<name>A0ABV0F3G8_9ENTE</name>
<dbReference type="PANTHER" id="PTHR42759">
    <property type="entry name" value="MOXR FAMILY PROTEIN"/>
    <property type="match status" value="1"/>
</dbReference>
<organism evidence="3 4">
    <name type="scientific">Enterococcus diestrammenae</name>
    <dbReference type="NCBI Taxonomy" id="1155073"/>
    <lineage>
        <taxon>Bacteria</taxon>
        <taxon>Bacillati</taxon>
        <taxon>Bacillota</taxon>
        <taxon>Bacilli</taxon>
        <taxon>Lactobacillales</taxon>
        <taxon>Enterococcaceae</taxon>
        <taxon>Enterococcus</taxon>
    </lineage>
</organism>
<gene>
    <name evidence="3" type="ORF">BAU18_001138</name>
</gene>
<dbReference type="InterPro" id="IPR027417">
    <property type="entry name" value="P-loop_NTPase"/>
</dbReference>
<dbReference type="Gene3D" id="3.40.50.300">
    <property type="entry name" value="P-loop containing nucleotide triphosphate hydrolases"/>
    <property type="match status" value="1"/>
</dbReference>
<dbReference type="Pfam" id="PF17863">
    <property type="entry name" value="AAA_lid_2"/>
    <property type="match status" value="1"/>
</dbReference>
<dbReference type="CDD" id="cd00009">
    <property type="entry name" value="AAA"/>
    <property type="match status" value="1"/>
</dbReference>
<keyword evidence="4" id="KW-1185">Reference proteome</keyword>
<proteinExistence type="predicted"/>
<dbReference type="EMBL" id="MAEI02000001">
    <property type="protein sequence ID" value="MEO1781553.1"/>
    <property type="molecule type" value="Genomic_DNA"/>
</dbReference>
<protein>
    <submittedName>
        <fullName evidence="3">MoxR-like ATPase</fullName>
    </submittedName>
</protein>
<evidence type="ECO:0000313" key="4">
    <source>
        <dbReference type="Proteomes" id="UP001429357"/>
    </source>
</evidence>
<dbReference type="PANTHER" id="PTHR42759:SF5">
    <property type="entry name" value="METHANOL DEHYDROGENASE REGULATOR"/>
    <property type="match status" value="1"/>
</dbReference>
<dbReference type="InterPro" id="IPR041628">
    <property type="entry name" value="ChlI/MoxR_AAA_lid"/>
</dbReference>